<accession>A0AAN9SRK3</accession>
<keyword evidence="3" id="KW-0732">Signal</keyword>
<name>A0AAN9SRK3_PSOTE</name>
<dbReference type="InterPro" id="IPR011009">
    <property type="entry name" value="Kinase-like_dom_sf"/>
</dbReference>
<gene>
    <name evidence="7" type="ORF">VNO78_10540</name>
</gene>
<evidence type="ECO:0000256" key="1">
    <source>
        <dbReference type="ARBA" id="ARBA00004167"/>
    </source>
</evidence>
<dbReference type="Proteomes" id="UP001386955">
    <property type="component" value="Unassembled WGS sequence"/>
</dbReference>
<evidence type="ECO:0000313" key="8">
    <source>
        <dbReference type="Proteomes" id="UP001386955"/>
    </source>
</evidence>
<dbReference type="AlphaFoldDB" id="A0AAN9SRK3"/>
<dbReference type="PANTHER" id="PTHR47974">
    <property type="entry name" value="OS07G0415500 PROTEIN"/>
    <property type="match status" value="1"/>
</dbReference>
<comment type="caution">
    <text evidence="7">The sequence shown here is derived from an EMBL/GenBank/DDBJ whole genome shotgun (WGS) entry which is preliminary data.</text>
</comment>
<keyword evidence="5 6" id="KW-0472">Membrane</keyword>
<keyword evidence="2 6" id="KW-0812">Transmembrane</keyword>
<reference evidence="7 8" key="1">
    <citation type="submission" date="2024-01" db="EMBL/GenBank/DDBJ databases">
        <title>The genomes of 5 underutilized Papilionoideae crops provide insights into root nodulation and disease resistanc.</title>
        <authorList>
            <person name="Jiang F."/>
        </authorList>
    </citation>
    <scope>NUCLEOTIDE SEQUENCE [LARGE SCALE GENOMIC DNA]</scope>
    <source>
        <strain evidence="7">DUOXIRENSHENG_FW03</strain>
        <tissue evidence="7">Leaves</tissue>
    </source>
</reference>
<feature type="transmembrane region" description="Helical" evidence="6">
    <location>
        <begin position="123"/>
        <end position="145"/>
    </location>
</feature>
<protein>
    <submittedName>
        <fullName evidence="7">Uncharacterized protein</fullName>
    </submittedName>
</protein>
<evidence type="ECO:0000256" key="4">
    <source>
        <dbReference type="ARBA" id="ARBA00022989"/>
    </source>
</evidence>
<evidence type="ECO:0000256" key="6">
    <source>
        <dbReference type="SAM" id="Phobius"/>
    </source>
</evidence>
<evidence type="ECO:0000256" key="5">
    <source>
        <dbReference type="ARBA" id="ARBA00023136"/>
    </source>
</evidence>
<dbReference type="GO" id="GO:0016020">
    <property type="term" value="C:membrane"/>
    <property type="evidence" value="ECO:0007669"/>
    <property type="project" value="UniProtKB-SubCell"/>
</dbReference>
<evidence type="ECO:0000256" key="2">
    <source>
        <dbReference type="ARBA" id="ARBA00022692"/>
    </source>
</evidence>
<dbReference type="PANTHER" id="PTHR47974:SF20">
    <property type="entry name" value="RECEPTOR-LIKE SERINE_THREONINE-PROTEIN KINASE"/>
    <property type="match status" value="1"/>
</dbReference>
<keyword evidence="4 6" id="KW-1133">Transmembrane helix</keyword>
<organism evidence="7 8">
    <name type="scientific">Psophocarpus tetragonolobus</name>
    <name type="common">Winged bean</name>
    <name type="synonym">Dolichos tetragonolobus</name>
    <dbReference type="NCBI Taxonomy" id="3891"/>
    <lineage>
        <taxon>Eukaryota</taxon>
        <taxon>Viridiplantae</taxon>
        <taxon>Streptophyta</taxon>
        <taxon>Embryophyta</taxon>
        <taxon>Tracheophyta</taxon>
        <taxon>Spermatophyta</taxon>
        <taxon>Magnoliopsida</taxon>
        <taxon>eudicotyledons</taxon>
        <taxon>Gunneridae</taxon>
        <taxon>Pentapetalae</taxon>
        <taxon>rosids</taxon>
        <taxon>fabids</taxon>
        <taxon>Fabales</taxon>
        <taxon>Fabaceae</taxon>
        <taxon>Papilionoideae</taxon>
        <taxon>50 kb inversion clade</taxon>
        <taxon>NPAAA clade</taxon>
        <taxon>indigoferoid/millettioid clade</taxon>
        <taxon>Phaseoleae</taxon>
        <taxon>Psophocarpus</taxon>
    </lineage>
</organism>
<evidence type="ECO:0000313" key="7">
    <source>
        <dbReference type="EMBL" id="KAK7399358.1"/>
    </source>
</evidence>
<proteinExistence type="predicted"/>
<comment type="subcellular location">
    <subcellularLocation>
        <location evidence="1">Membrane</location>
        <topology evidence="1">Single-pass membrane protein</topology>
    </subcellularLocation>
</comment>
<dbReference type="SUPFAM" id="SSF56112">
    <property type="entry name" value="Protein kinase-like (PK-like)"/>
    <property type="match status" value="1"/>
</dbReference>
<sequence>MLISFISWRTKIDPSLDLYYLHLKPPLYTQFDFSSITLFPTGPPEPGPMTHFSTSLKCPSPTSTPFTSSPSLSTLVSLNMPSTLNSSPLPFTASSPSAKSTNTLGIARFLRGESRRKGFERKVLGGVVSRMVMLLGVVVVTLLVIMKKRDGKKGLEKEAEFVLVLNLKVFSYKEFLLTTQGFLEKVGHGGFEIVFQGELSDNSIVAMKRLERPRGGEKKFRAYG</sequence>
<evidence type="ECO:0000256" key="3">
    <source>
        <dbReference type="ARBA" id="ARBA00022729"/>
    </source>
</evidence>
<dbReference type="EMBL" id="JAYMYS010000003">
    <property type="protein sequence ID" value="KAK7399358.1"/>
    <property type="molecule type" value="Genomic_DNA"/>
</dbReference>
<keyword evidence="8" id="KW-1185">Reference proteome</keyword>
<dbReference type="Gene3D" id="3.30.200.20">
    <property type="entry name" value="Phosphorylase Kinase, domain 1"/>
    <property type="match status" value="1"/>
</dbReference>